<proteinExistence type="inferred from homology"/>
<evidence type="ECO:0000259" key="3">
    <source>
        <dbReference type="Pfam" id="PF00685"/>
    </source>
</evidence>
<comment type="caution">
    <text evidence="4">The sequence shown here is derived from an EMBL/GenBank/DDBJ whole genome shotgun (WGS) entry which is preliminary data.</text>
</comment>
<evidence type="ECO:0000313" key="4">
    <source>
        <dbReference type="EMBL" id="VDI49924.1"/>
    </source>
</evidence>
<sequence>MAEIEKRIGRPFFPFIEYKSITLPPMPPIVKDVHNFMDSLRNFNSRETDVILCSPMKSGTNWVHEIVSMLLHRTTEYNSHGELNYCNFECQSDWDRLEKMNSPRFFHTHLPMEYLPRKHVENGYKIIYLNRNPRDRAVSQYLFLQGKTGVPPMTWNEFFEKFVVNDTIYGGWFTFTKQFEKARVEKRGTVLPVTFEKLKIVSQNEFKTFHNIHLTKLFKPFREIASFLGISVDDSFIKEIADKCAFENLKKNKIDTTVSIHPEGRSTLWRKGIIGDWENWFTVEQNELFEKLYHWEMEGYAVDFIYYSPKH</sequence>
<dbReference type="InterPro" id="IPR027417">
    <property type="entry name" value="P-loop_NTPase"/>
</dbReference>
<evidence type="ECO:0000256" key="2">
    <source>
        <dbReference type="ARBA" id="ARBA00022679"/>
    </source>
</evidence>
<dbReference type="GO" id="GO:0008146">
    <property type="term" value="F:sulfotransferase activity"/>
    <property type="evidence" value="ECO:0007669"/>
    <property type="project" value="InterPro"/>
</dbReference>
<dbReference type="InterPro" id="IPR000863">
    <property type="entry name" value="Sulfotransferase_dom"/>
</dbReference>
<gene>
    <name evidence="4" type="ORF">MGAL_10B001258</name>
</gene>
<organism evidence="4 5">
    <name type="scientific">Mytilus galloprovincialis</name>
    <name type="common">Mediterranean mussel</name>
    <dbReference type="NCBI Taxonomy" id="29158"/>
    <lineage>
        <taxon>Eukaryota</taxon>
        <taxon>Metazoa</taxon>
        <taxon>Spiralia</taxon>
        <taxon>Lophotrochozoa</taxon>
        <taxon>Mollusca</taxon>
        <taxon>Bivalvia</taxon>
        <taxon>Autobranchia</taxon>
        <taxon>Pteriomorphia</taxon>
        <taxon>Mytilida</taxon>
        <taxon>Mytiloidea</taxon>
        <taxon>Mytilidae</taxon>
        <taxon>Mytilinae</taxon>
        <taxon>Mytilus</taxon>
    </lineage>
</organism>
<comment type="similarity">
    <text evidence="1">Belongs to the sulfotransferase 1 family.</text>
</comment>
<evidence type="ECO:0000313" key="5">
    <source>
        <dbReference type="Proteomes" id="UP000596742"/>
    </source>
</evidence>
<keyword evidence="2" id="KW-0808">Transferase</keyword>
<accession>A0A8B6FKD0</accession>
<keyword evidence="5" id="KW-1185">Reference proteome</keyword>
<dbReference type="Gene3D" id="3.40.50.300">
    <property type="entry name" value="P-loop containing nucleotide triphosphate hydrolases"/>
    <property type="match status" value="1"/>
</dbReference>
<dbReference type="PANTHER" id="PTHR11783">
    <property type="entry name" value="SULFOTRANSFERASE SULT"/>
    <property type="match status" value="1"/>
</dbReference>
<name>A0A8B6FKD0_MYTGA</name>
<reference evidence="4" key="1">
    <citation type="submission" date="2018-11" db="EMBL/GenBank/DDBJ databases">
        <authorList>
            <person name="Alioto T."/>
            <person name="Alioto T."/>
        </authorList>
    </citation>
    <scope>NUCLEOTIDE SEQUENCE</scope>
</reference>
<dbReference type="EMBL" id="UYJE01006884">
    <property type="protein sequence ID" value="VDI49924.1"/>
    <property type="molecule type" value="Genomic_DNA"/>
</dbReference>
<feature type="domain" description="Sulfotransferase" evidence="3">
    <location>
        <begin position="222"/>
        <end position="299"/>
    </location>
</feature>
<dbReference type="AlphaFoldDB" id="A0A8B6FKD0"/>
<dbReference type="OrthoDB" id="205623at2759"/>
<dbReference type="SUPFAM" id="SSF52540">
    <property type="entry name" value="P-loop containing nucleoside triphosphate hydrolases"/>
    <property type="match status" value="1"/>
</dbReference>
<protein>
    <recommendedName>
        <fullName evidence="3">Sulfotransferase domain-containing protein</fullName>
    </recommendedName>
</protein>
<evidence type="ECO:0000256" key="1">
    <source>
        <dbReference type="ARBA" id="ARBA00005771"/>
    </source>
</evidence>
<feature type="domain" description="Sulfotransferase" evidence="3">
    <location>
        <begin position="48"/>
        <end position="199"/>
    </location>
</feature>
<dbReference type="Pfam" id="PF00685">
    <property type="entry name" value="Sulfotransfer_1"/>
    <property type="match status" value="2"/>
</dbReference>
<dbReference type="Proteomes" id="UP000596742">
    <property type="component" value="Unassembled WGS sequence"/>
</dbReference>